<name>A0A8S5Q428_9CAUD</name>
<protein>
    <submittedName>
        <fullName evidence="1">Uncharacterized protein</fullName>
    </submittedName>
</protein>
<dbReference type="EMBL" id="BK015568">
    <property type="protein sequence ID" value="DAE13760.1"/>
    <property type="molecule type" value="Genomic_DNA"/>
</dbReference>
<proteinExistence type="predicted"/>
<sequence>MKNNIVVTQDMVDAFTAEMQEAYKKYGDDEEIVHSMMDGIMCETLEKLGFAKGVEIFDEAPKWYA</sequence>
<accession>A0A8S5Q428</accession>
<evidence type="ECO:0000313" key="1">
    <source>
        <dbReference type="EMBL" id="DAE13760.1"/>
    </source>
</evidence>
<organism evidence="1">
    <name type="scientific">Siphoviridae sp. ctQqU1</name>
    <dbReference type="NCBI Taxonomy" id="2825496"/>
    <lineage>
        <taxon>Viruses</taxon>
        <taxon>Duplodnaviria</taxon>
        <taxon>Heunggongvirae</taxon>
        <taxon>Uroviricota</taxon>
        <taxon>Caudoviricetes</taxon>
    </lineage>
</organism>
<reference evidence="1" key="1">
    <citation type="journal article" date="2021" name="Proc. Natl. Acad. Sci. U.S.A.">
        <title>A Catalog of Tens of Thousands of Viruses from Human Metagenomes Reveals Hidden Associations with Chronic Diseases.</title>
        <authorList>
            <person name="Tisza M.J."/>
            <person name="Buck C.B."/>
        </authorList>
    </citation>
    <scope>NUCLEOTIDE SEQUENCE</scope>
    <source>
        <strain evidence="1">CtQqU1</strain>
    </source>
</reference>